<gene>
    <name evidence="1" type="ORF">COEREDRAFT_89941</name>
</gene>
<organism evidence="1 2">
    <name type="scientific">Coemansia reversa (strain ATCC 12441 / NRRL 1564)</name>
    <dbReference type="NCBI Taxonomy" id="763665"/>
    <lineage>
        <taxon>Eukaryota</taxon>
        <taxon>Fungi</taxon>
        <taxon>Fungi incertae sedis</taxon>
        <taxon>Zoopagomycota</taxon>
        <taxon>Kickxellomycotina</taxon>
        <taxon>Kickxellomycetes</taxon>
        <taxon>Kickxellales</taxon>
        <taxon>Kickxellaceae</taxon>
        <taxon>Coemansia</taxon>
    </lineage>
</organism>
<dbReference type="EMBL" id="KZ303554">
    <property type="protein sequence ID" value="PIA12973.1"/>
    <property type="molecule type" value="Genomic_DNA"/>
</dbReference>
<evidence type="ECO:0000313" key="2">
    <source>
        <dbReference type="Proteomes" id="UP000242474"/>
    </source>
</evidence>
<name>A0A2G5B1T1_COERN</name>
<dbReference type="Proteomes" id="UP000242474">
    <property type="component" value="Unassembled WGS sequence"/>
</dbReference>
<protein>
    <submittedName>
        <fullName evidence="1">Uncharacterized protein</fullName>
    </submittedName>
</protein>
<dbReference type="AlphaFoldDB" id="A0A2G5B1T1"/>
<proteinExistence type="predicted"/>
<sequence>MQSEFKFAFASDIYPADTSTTWKIPVENGDDIGKLLEKLEKESKKTDIKDLEIIIVPDDVVKLLRKRKIPEKRIAKIENLKKTDEALNNIPEAHTLVLNDKKDMEGVLDYLSFSERFYLHANGKCERSELKKELEEITFLNSTQECFIYYLLSLPKPTAKDN</sequence>
<reference evidence="1 2" key="1">
    <citation type="journal article" date="2015" name="Genome Biol. Evol.">
        <title>Phylogenomic analyses indicate that early fungi evolved digesting cell walls of algal ancestors of land plants.</title>
        <authorList>
            <person name="Chang Y."/>
            <person name="Wang S."/>
            <person name="Sekimoto S."/>
            <person name="Aerts A.L."/>
            <person name="Choi C."/>
            <person name="Clum A."/>
            <person name="LaButti K.M."/>
            <person name="Lindquist E.A."/>
            <person name="Yee Ngan C."/>
            <person name="Ohm R.A."/>
            <person name="Salamov A.A."/>
            <person name="Grigoriev I.V."/>
            <person name="Spatafora J.W."/>
            <person name="Berbee M.L."/>
        </authorList>
    </citation>
    <scope>NUCLEOTIDE SEQUENCE [LARGE SCALE GENOMIC DNA]</scope>
    <source>
        <strain evidence="1 2">NRRL 1564</strain>
    </source>
</reference>
<evidence type="ECO:0000313" key="1">
    <source>
        <dbReference type="EMBL" id="PIA12973.1"/>
    </source>
</evidence>
<keyword evidence="2" id="KW-1185">Reference proteome</keyword>
<accession>A0A2G5B1T1</accession>